<evidence type="ECO:0008006" key="3">
    <source>
        <dbReference type="Google" id="ProtNLM"/>
    </source>
</evidence>
<proteinExistence type="predicted"/>
<dbReference type="EMBL" id="JAMTCO010000012">
    <property type="protein sequence ID" value="MCP2272266.1"/>
    <property type="molecule type" value="Genomic_DNA"/>
</dbReference>
<dbReference type="Pfam" id="PF20060">
    <property type="entry name" value="DUF6459"/>
    <property type="match status" value="1"/>
</dbReference>
<evidence type="ECO:0000313" key="1">
    <source>
        <dbReference type="EMBL" id="MCP2272266.1"/>
    </source>
</evidence>
<gene>
    <name evidence="1" type="ORF">LV75_004792</name>
</gene>
<organism evidence="1 2">
    <name type="scientific">Actinokineospora diospyrosa</name>
    <dbReference type="NCBI Taxonomy" id="103728"/>
    <lineage>
        <taxon>Bacteria</taxon>
        <taxon>Bacillati</taxon>
        <taxon>Actinomycetota</taxon>
        <taxon>Actinomycetes</taxon>
        <taxon>Pseudonocardiales</taxon>
        <taxon>Pseudonocardiaceae</taxon>
        <taxon>Actinokineospora</taxon>
    </lineage>
</organism>
<evidence type="ECO:0000313" key="2">
    <source>
        <dbReference type="Proteomes" id="UP001205185"/>
    </source>
</evidence>
<protein>
    <recommendedName>
        <fullName evidence="3">DUF4440 domain-containing protein</fullName>
    </recommendedName>
</protein>
<name>A0ABT1IJ82_9PSEU</name>
<accession>A0ABT1IJ82</accession>
<dbReference type="InterPro" id="IPR045596">
    <property type="entry name" value="DUF6459"/>
</dbReference>
<keyword evidence="2" id="KW-1185">Reference proteome</keyword>
<reference evidence="1 2" key="1">
    <citation type="submission" date="2022-06" db="EMBL/GenBank/DDBJ databases">
        <title>Genomic Encyclopedia of Archaeal and Bacterial Type Strains, Phase II (KMG-II): from individual species to whole genera.</title>
        <authorList>
            <person name="Goeker M."/>
        </authorList>
    </citation>
    <scope>NUCLEOTIDE SEQUENCE [LARGE SCALE GENOMIC DNA]</scope>
    <source>
        <strain evidence="1 2">DSM 44255</strain>
    </source>
</reference>
<comment type="caution">
    <text evidence="1">The sequence shown here is derived from an EMBL/GenBank/DDBJ whole genome shotgun (WGS) entry which is preliminary data.</text>
</comment>
<dbReference type="Proteomes" id="UP001205185">
    <property type="component" value="Unassembled WGS sequence"/>
</dbReference>
<sequence>MQVDILQDFEPPLIEAFEDRWSTPPAATARTRTIRGAPREASWRLLTLVLETLEGKRQAWQLHGMLPGDAYEGILTRARDGGKTHYRLLRLHTAATAAGVMEVASTVRIVPMGQPEAWHVKACVGRWEQEAGQWRCTTLRFMGF</sequence>